<feature type="compositionally biased region" description="Low complexity" evidence="1">
    <location>
        <begin position="311"/>
        <end position="324"/>
    </location>
</feature>
<feature type="compositionally biased region" description="Polar residues" evidence="1">
    <location>
        <begin position="431"/>
        <end position="443"/>
    </location>
</feature>
<dbReference type="STRING" id="6689.A0A3R7QIB0"/>
<feature type="compositionally biased region" description="Polar residues" evidence="1">
    <location>
        <begin position="1"/>
        <end position="17"/>
    </location>
</feature>
<evidence type="ECO:0000313" key="3">
    <source>
        <dbReference type="Proteomes" id="UP000283509"/>
    </source>
</evidence>
<proteinExistence type="predicted"/>
<dbReference type="Proteomes" id="UP000283509">
    <property type="component" value="Unassembled WGS sequence"/>
</dbReference>
<feature type="compositionally biased region" description="Low complexity" evidence="1">
    <location>
        <begin position="32"/>
        <end position="45"/>
    </location>
</feature>
<evidence type="ECO:0000313" key="2">
    <source>
        <dbReference type="EMBL" id="ROT68348.1"/>
    </source>
</evidence>
<keyword evidence="3" id="KW-1185">Reference proteome</keyword>
<feature type="region of interest" description="Disordered" evidence="1">
    <location>
        <begin position="208"/>
        <end position="241"/>
    </location>
</feature>
<gene>
    <name evidence="2" type="ORF">C7M84_013517</name>
</gene>
<sequence>MRSSLTADVIPANTSSPPYDGSLPSARPPSPAHAAKPPHAVSKPVYTSPKPVYTTPNSVFSITGKPVHTLPKISFTTFKPASYASVHGAPHHTKPKPILSTPKPVHASPKPIHTTSKPFHTTLKSVHGTPKPVHDFHSTPLSLFTKTPEQFFGIDPSHPKEPVPVYIVTGKPFSTTLKPAYHVSPESIYHTANQELFRITAKPSLATTQKPGFQNTPKSVHTVSPKPTHHTSPKPLHVSKPNVVTTPATVSLGKVPLSPNKGPLVPTKGLVDPVHQGIKPVLHNPPPITHPKEPVHHKDPILHEKPPPIPQTTSLPPLADKPFAPSLPPTLAPPPVPNLHTSPVPHQGTKGEHAPNLAIQTDPHLALTPTTTIRPPQVPLGVTLPTQLPDFGPLPKPKPILVPHAEASPEHPLLPRPTRPHHGLGTRVPLHTSSKLPVTSIPTRPTIIPGGVPVSQALPHPARPHNGHGLIPVSQSVPSLPPRPHNGDRLIPHSPPFPNKPVKTRPTLIPHSVQEHSLPHSLSDLPPEPLPPRPHEEKDRLPPFHSLSDRPLRPTRIKDTQSPFRLPLETQSPIPEGEATLFTSSPKPTLTPPSSILPTDEIHSLLEGPLSPLVTPDPFSIHAQSATGSHPLVTEPAVADDLHLRLKFKEPLFRSDRPLLATSRIKLESREKLEDSGDSEVDSR</sequence>
<feature type="region of interest" description="Disordered" evidence="1">
    <location>
        <begin position="85"/>
        <end position="117"/>
    </location>
</feature>
<feature type="compositionally biased region" description="Polar residues" evidence="1">
    <location>
        <begin position="208"/>
        <end position="222"/>
    </location>
</feature>
<feature type="compositionally biased region" description="Low complexity" evidence="1">
    <location>
        <begin position="580"/>
        <end position="599"/>
    </location>
</feature>
<name>A0A3R7QIB0_PENVA</name>
<accession>A0A3R7QIB0</accession>
<organism evidence="2 3">
    <name type="scientific">Penaeus vannamei</name>
    <name type="common">Whiteleg shrimp</name>
    <name type="synonym">Litopenaeus vannamei</name>
    <dbReference type="NCBI Taxonomy" id="6689"/>
    <lineage>
        <taxon>Eukaryota</taxon>
        <taxon>Metazoa</taxon>
        <taxon>Ecdysozoa</taxon>
        <taxon>Arthropoda</taxon>
        <taxon>Crustacea</taxon>
        <taxon>Multicrustacea</taxon>
        <taxon>Malacostraca</taxon>
        <taxon>Eumalacostraca</taxon>
        <taxon>Eucarida</taxon>
        <taxon>Decapoda</taxon>
        <taxon>Dendrobranchiata</taxon>
        <taxon>Penaeoidea</taxon>
        <taxon>Penaeidae</taxon>
        <taxon>Penaeus</taxon>
    </lineage>
</organism>
<feature type="region of interest" description="Disordered" evidence="1">
    <location>
        <begin position="283"/>
        <end position="355"/>
    </location>
</feature>
<feature type="compositionally biased region" description="Basic and acidic residues" evidence="1">
    <location>
        <begin position="290"/>
        <end position="306"/>
    </location>
</feature>
<dbReference type="EMBL" id="QCYY01002684">
    <property type="protein sequence ID" value="ROT68348.1"/>
    <property type="molecule type" value="Genomic_DNA"/>
</dbReference>
<feature type="region of interest" description="Disordered" evidence="1">
    <location>
        <begin position="411"/>
        <end position="599"/>
    </location>
</feature>
<protein>
    <submittedName>
        <fullName evidence="2">Uncharacterized protein</fullName>
    </submittedName>
</protein>
<dbReference type="AlphaFoldDB" id="A0A3R7QIB0"/>
<feature type="compositionally biased region" description="Pro residues" evidence="1">
    <location>
        <begin position="325"/>
        <end position="337"/>
    </location>
</feature>
<feature type="region of interest" description="Disordered" evidence="1">
    <location>
        <begin position="1"/>
        <end position="51"/>
    </location>
</feature>
<evidence type="ECO:0000256" key="1">
    <source>
        <dbReference type="SAM" id="MobiDB-lite"/>
    </source>
</evidence>
<feature type="compositionally biased region" description="Basic and acidic residues" evidence="1">
    <location>
        <begin position="533"/>
        <end position="559"/>
    </location>
</feature>
<dbReference type="OrthoDB" id="6510765at2759"/>
<reference evidence="2 3" key="2">
    <citation type="submission" date="2019-01" db="EMBL/GenBank/DDBJ databases">
        <title>The decoding of complex shrimp genome reveals the adaptation for benthos swimmer, frequently molting mechanism and breeding impact on genome.</title>
        <authorList>
            <person name="Sun Y."/>
            <person name="Gao Y."/>
            <person name="Yu Y."/>
        </authorList>
    </citation>
    <scope>NUCLEOTIDE SEQUENCE [LARGE SCALE GENOMIC DNA]</scope>
    <source>
        <tissue evidence="2">Muscle</tissue>
    </source>
</reference>
<comment type="caution">
    <text evidence="2">The sequence shown here is derived from an EMBL/GenBank/DDBJ whole genome shotgun (WGS) entry which is preliminary data.</text>
</comment>
<reference evidence="2 3" key="1">
    <citation type="submission" date="2018-04" db="EMBL/GenBank/DDBJ databases">
        <authorList>
            <person name="Zhang X."/>
            <person name="Yuan J."/>
            <person name="Li F."/>
            <person name="Xiang J."/>
        </authorList>
    </citation>
    <scope>NUCLEOTIDE SEQUENCE [LARGE SCALE GENOMIC DNA]</scope>
    <source>
        <tissue evidence="2">Muscle</tissue>
    </source>
</reference>